<dbReference type="STRING" id="1802074.A3J15_02475"/>
<evidence type="ECO:0000256" key="4">
    <source>
        <dbReference type="ARBA" id="ARBA00022692"/>
    </source>
</evidence>
<sequence>MINFLKYKTVYFLISTVVILSGIFSIYYYGYNVSIDFAGGTNIAYQFNKKIAKTDIEPIFKNKKIKIFSISITGSNRLHARTSSIDEKQEKQIRDEAEKKLNAKIQLLLFETVGPTLGRETIIKTIIASLVASLGILLYLTFAFKNLKYGLAAIIAAIHDLLVLFGTFSLISHFLGAELDLLFVTAILTTMSFSVHDTIVVFDKIREYRKKEWKSDFKTIANRAVTETMVRSLNNSLTIILMLVALVLIGGEVIRFFVLTLLIGTITGTYSSPFVAVPILELLERRKSS</sequence>
<evidence type="ECO:0000256" key="5">
    <source>
        <dbReference type="ARBA" id="ARBA00022927"/>
    </source>
</evidence>
<comment type="function">
    <text evidence="9">Part of the Sec protein translocase complex. Interacts with the SecYEG preprotein conducting channel. SecDF uses the proton motive force (PMF) to complete protein translocation after the ATP-dependent function of SecA.</text>
</comment>
<dbReference type="AlphaFoldDB" id="A0A1F7JND6"/>
<dbReference type="GO" id="GO:0005886">
    <property type="term" value="C:plasma membrane"/>
    <property type="evidence" value="ECO:0007669"/>
    <property type="project" value="UniProtKB-SubCell"/>
</dbReference>
<keyword evidence="4 9" id="KW-0812">Transmembrane</keyword>
<dbReference type="GO" id="GO:0015450">
    <property type="term" value="F:protein-transporting ATPase activity"/>
    <property type="evidence" value="ECO:0007669"/>
    <property type="project" value="InterPro"/>
</dbReference>
<keyword evidence="6 9" id="KW-1133">Transmembrane helix</keyword>
<gene>
    <name evidence="9" type="primary">secF</name>
    <name evidence="11" type="ORF">A3J15_02475</name>
</gene>
<feature type="domain" description="Protein export membrane protein SecD/SecF C-terminal" evidence="10">
    <location>
        <begin position="98"/>
        <end position="285"/>
    </location>
</feature>
<dbReference type="EMBL" id="MGAY01000012">
    <property type="protein sequence ID" value="OGK57111.1"/>
    <property type="molecule type" value="Genomic_DNA"/>
</dbReference>
<dbReference type="NCBIfam" id="TIGR00966">
    <property type="entry name" value="transloc_SecF"/>
    <property type="match status" value="1"/>
</dbReference>
<comment type="caution">
    <text evidence="11">The sequence shown here is derived from an EMBL/GenBank/DDBJ whole genome shotgun (WGS) entry which is preliminary data.</text>
</comment>
<dbReference type="InterPro" id="IPR022813">
    <property type="entry name" value="SecD/SecF_arch_bac"/>
</dbReference>
<evidence type="ECO:0000256" key="6">
    <source>
        <dbReference type="ARBA" id="ARBA00022989"/>
    </source>
</evidence>
<accession>A0A1F7JND6</accession>
<keyword evidence="5 9" id="KW-0653">Protein transport</keyword>
<feature type="transmembrane region" description="Helical" evidence="9">
    <location>
        <begin position="122"/>
        <end position="142"/>
    </location>
</feature>
<evidence type="ECO:0000256" key="1">
    <source>
        <dbReference type="ARBA" id="ARBA00004651"/>
    </source>
</evidence>
<dbReference type="GO" id="GO:0006605">
    <property type="term" value="P:protein targeting"/>
    <property type="evidence" value="ECO:0007669"/>
    <property type="project" value="UniProtKB-UniRule"/>
</dbReference>
<evidence type="ECO:0000313" key="11">
    <source>
        <dbReference type="EMBL" id="OGK57111.1"/>
    </source>
</evidence>
<evidence type="ECO:0000313" key="12">
    <source>
        <dbReference type="Proteomes" id="UP000176376"/>
    </source>
</evidence>
<evidence type="ECO:0000256" key="8">
    <source>
        <dbReference type="ARBA" id="ARBA00023136"/>
    </source>
</evidence>
<evidence type="ECO:0000259" key="10">
    <source>
        <dbReference type="Pfam" id="PF02355"/>
    </source>
</evidence>
<keyword evidence="7 9" id="KW-0811">Translocation</keyword>
<comment type="subcellular location">
    <subcellularLocation>
        <location evidence="1 9">Cell membrane</location>
        <topology evidence="1 9">Multi-pass membrane protein</topology>
    </subcellularLocation>
</comment>
<name>A0A1F7JND6_9BACT</name>
<dbReference type="Proteomes" id="UP000176376">
    <property type="component" value="Unassembled WGS sequence"/>
</dbReference>
<dbReference type="InterPro" id="IPR022645">
    <property type="entry name" value="SecD/SecF_bac"/>
</dbReference>
<organism evidence="11 12">
    <name type="scientific">Candidatus Roizmanbacteria bacterium RIFCSPLOWO2_02_FULL_38_10</name>
    <dbReference type="NCBI Taxonomy" id="1802074"/>
    <lineage>
        <taxon>Bacteria</taxon>
        <taxon>Candidatus Roizmaniibacteriota</taxon>
    </lineage>
</organism>
<protein>
    <recommendedName>
        <fullName evidence="9">Protein-export membrane protein SecF</fullName>
    </recommendedName>
</protein>
<keyword evidence="3 9" id="KW-1003">Cell membrane</keyword>
<dbReference type="GO" id="GO:0065002">
    <property type="term" value="P:intracellular protein transmembrane transport"/>
    <property type="evidence" value="ECO:0007669"/>
    <property type="project" value="UniProtKB-UniRule"/>
</dbReference>
<dbReference type="SUPFAM" id="SSF82866">
    <property type="entry name" value="Multidrug efflux transporter AcrB transmembrane domain"/>
    <property type="match status" value="1"/>
</dbReference>
<dbReference type="InterPro" id="IPR048634">
    <property type="entry name" value="SecD_SecF_C"/>
</dbReference>
<evidence type="ECO:0000256" key="2">
    <source>
        <dbReference type="ARBA" id="ARBA00022448"/>
    </source>
</evidence>
<feature type="transmembrane region" description="Helical" evidence="9">
    <location>
        <begin position="149"/>
        <end position="175"/>
    </location>
</feature>
<dbReference type="InterPro" id="IPR005665">
    <property type="entry name" value="SecF_bac"/>
</dbReference>
<evidence type="ECO:0000256" key="3">
    <source>
        <dbReference type="ARBA" id="ARBA00022475"/>
    </source>
</evidence>
<dbReference type="Gene3D" id="1.20.1640.10">
    <property type="entry name" value="Multidrug efflux transporter AcrB transmembrane domain"/>
    <property type="match status" value="1"/>
</dbReference>
<dbReference type="GO" id="GO:0043952">
    <property type="term" value="P:protein transport by the Sec complex"/>
    <property type="evidence" value="ECO:0007669"/>
    <property type="project" value="UniProtKB-UniRule"/>
</dbReference>
<proteinExistence type="inferred from homology"/>
<dbReference type="PANTHER" id="PTHR30081:SF8">
    <property type="entry name" value="PROTEIN TRANSLOCASE SUBUNIT SECF"/>
    <property type="match status" value="1"/>
</dbReference>
<dbReference type="HAMAP" id="MF_01464_B">
    <property type="entry name" value="SecF_B"/>
    <property type="match status" value="1"/>
</dbReference>
<keyword evidence="2 9" id="KW-0813">Transport</keyword>
<dbReference type="PRINTS" id="PR01755">
    <property type="entry name" value="SECFTRNLCASE"/>
</dbReference>
<evidence type="ECO:0000256" key="9">
    <source>
        <dbReference type="HAMAP-Rule" id="MF_01464"/>
    </source>
</evidence>
<feature type="transmembrane region" description="Helical" evidence="9">
    <location>
        <begin position="181"/>
        <end position="202"/>
    </location>
</feature>
<comment type="subunit">
    <text evidence="9">Forms a complex with SecD. Part of the essential Sec protein translocation apparatus which comprises SecA, SecYEG and auxiliary proteins SecDF. Other proteins may also be involved.</text>
</comment>
<keyword evidence="8 9" id="KW-0472">Membrane</keyword>
<feature type="transmembrane region" description="Helical" evidence="9">
    <location>
        <begin position="233"/>
        <end position="250"/>
    </location>
</feature>
<dbReference type="Pfam" id="PF02355">
    <property type="entry name" value="SecD_SecF_C"/>
    <property type="match status" value="1"/>
</dbReference>
<reference evidence="11 12" key="1">
    <citation type="journal article" date="2016" name="Nat. Commun.">
        <title>Thousands of microbial genomes shed light on interconnected biogeochemical processes in an aquifer system.</title>
        <authorList>
            <person name="Anantharaman K."/>
            <person name="Brown C.T."/>
            <person name="Hug L.A."/>
            <person name="Sharon I."/>
            <person name="Castelle C.J."/>
            <person name="Probst A.J."/>
            <person name="Thomas B.C."/>
            <person name="Singh A."/>
            <person name="Wilkins M.J."/>
            <person name="Karaoz U."/>
            <person name="Brodie E.L."/>
            <person name="Williams K.H."/>
            <person name="Hubbard S.S."/>
            <person name="Banfield J.F."/>
        </authorList>
    </citation>
    <scope>NUCLEOTIDE SEQUENCE [LARGE SCALE GENOMIC DNA]</scope>
</reference>
<feature type="transmembrane region" description="Helical" evidence="9">
    <location>
        <begin position="9"/>
        <end position="29"/>
    </location>
</feature>
<feature type="transmembrane region" description="Helical" evidence="9">
    <location>
        <begin position="256"/>
        <end position="280"/>
    </location>
</feature>
<dbReference type="PANTHER" id="PTHR30081">
    <property type="entry name" value="PROTEIN-EXPORT MEMBRANE PROTEIN SEC"/>
    <property type="match status" value="1"/>
</dbReference>
<evidence type="ECO:0000256" key="7">
    <source>
        <dbReference type="ARBA" id="ARBA00023010"/>
    </source>
</evidence>
<comment type="similarity">
    <text evidence="9">Belongs to the SecD/SecF family. SecF subfamily.</text>
</comment>